<keyword evidence="2" id="KW-1185">Reference proteome</keyword>
<dbReference type="AlphaFoldDB" id="A0A7E4ZT24"/>
<dbReference type="Proteomes" id="UP000492821">
    <property type="component" value="Unassembled WGS sequence"/>
</dbReference>
<dbReference type="SUPFAM" id="SSF81321">
    <property type="entry name" value="Family A G protein-coupled receptor-like"/>
    <property type="match status" value="1"/>
</dbReference>
<protein>
    <submittedName>
        <fullName evidence="3">G_PROTEIN_RECEP_F1_2 domain-containing protein</fullName>
    </submittedName>
</protein>
<feature type="transmembrane region" description="Helical" evidence="1">
    <location>
        <begin position="7"/>
        <end position="30"/>
    </location>
</feature>
<dbReference type="WBParaSite" id="Pan_g15523.t1">
    <property type="protein sequence ID" value="Pan_g15523.t1"/>
    <property type="gene ID" value="Pan_g15523"/>
</dbReference>
<feature type="transmembrane region" description="Helical" evidence="1">
    <location>
        <begin position="149"/>
        <end position="172"/>
    </location>
</feature>
<evidence type="ECO:0000313" key="2">
    <source>
        <dbReference type="Proteomes" id="UP000492821"/>
    </source>
</evidence>
<dbReference type="PANTHER" id="PTHR22943">
    <property type="entry name" value="7-TRANSMEMBRANE DOMAIN RECEPTOR C.ELEGANS"/>
    <property type="match status" value="1"/>
</dbReference>
<sequence length="292" mass="33487">MGGFKKVLLLTCVSEMTFSAVNFVFLVTLAVQDGTYFIIVDGVLGHFSPFWTRIAFAFFVTMVYVSVYNTAVVFFYRYLIVCRSKTLNAWLFLFCVAVGWVLVILYTATILSNCTVDPSKNPKMDKMLTAIGFPSNGSSFHDFEKVSRFSLISATTFTTLVYGAVIIMSFAVQKRFKRLKSLLSKEEQRFHKEITTVLWIEALTPFITIVLPIYYDISAFVLPERPFDWFAEFDWILTIMGPCFTAVLKIISIKAFRETIISMIRQMCYKGRNDVDLFTRHKVISSMPNLKL</sequence>
<feature type="transmembrane region" description="Helical" evidence="1">
    <location>
        <begin position="88"/>
        <end position="111"/>
    </location>
</feature>
<evidence type="ECO:0000256" key="1">
    <source>
        <dbReference type="SAM" id="Phobius"/>
    </source>
</evidence>
<feature type="transmembrane region" description="Helical" evidence="1">
    <location>
        <begin position="50"/>
        <end position="76"/>
    </location>
</feature>
<dbReference type="Gene3D" id="1.20.1070.10">
    <property type="entry name" value="Rhodopsin 7-helix transmembrane proteins"/>
    <property type="match status" value="1"/>
</dbReference>
<keyword evidence="1" id="KW-0812">Transmembrane</keyword>
<dbReference type="PANTHER" id="PTHR22943:SF248">
    <property type="entry name" value="SEVEN TM RECEPTOR"/>
    <property type="match status" value="1"/>
</dbReference>
<dbReference type="InterPro" id="IPR019421">
    <property type="entry name" value="7TM_GPCR_serpentine_rcpt_Srd"/>
</dbReference>
<organism evidence="2 3">
    <name type="scientific">Panagrellus redivivus</name>
    <name type="common">Microworm</name>
    <dbReference type="NCBI Taxonomy" id="6233"/>
    <lineage>
        <taxon>Eukaryota</taxon>
        <taxon>Metazoa</taxon>
        <taxon>Ecdysozoa</taxon>
        <taxon>Nematoda</taxon>
        <taxon>Chromadorea</taxon>
        <taxon>Rhabditida</taxon>
        <taxon>Tylenchina</taxon>
        <taxon>Panagrolaimomorpha</taxon>
        <taxon>Panagrolaimoidea</taxon>
        <taxon>Panagrolaimidae</taxon>
        <taxon>Panagrellus</taxon>
    </lineage>
</organism>
<reference evidence="2" key="1">
    <citation type="journal article" date="2013" name="Genetics">
        <title>The draft genome and transcriptome of Panagrellus redivivus are shaped by the harsh demands of a free-living lifestyle.</title>
        <authorList>
            <person name="Srinivasan J."/>
            <person name="Dillman A.R."/>
            <person name="Macchietto M.G."/>
            <person name="Heikkinen L."/>
            <person name="Lakso M."/>
            <person name="Fracchia K.M."/>
            <person name="Antoshechkin I."/>
            <person name="Mortazavi A."/>
            <person name="Wong G."/>
            <person name="Sternberg P.W."/>
        </authorList>
    </citation>
    <scope>NUCLEOTIDE SEQUENCE [LARGE SCALE GENOMIC DNA]</scope>
    <source>
        <strain evidence="2">MT8872</strain>
    </source>
</reference>
<name>A0A7E4ZT24_PANRE</name>
<feature type="transmembrane region" description="Helical" evidence="1">
    <location>
        <begin position="235"/>
        <end position="256"/>
    </location>
</feature>
<reference evidence="3" key="2">
    <citation type="submission" date="2020-10" db="UniProtKB">
        <authorList>
            <consortium name="WormBaseParasite"/>
        </authorList>
    </citation>
    <scope>IDENTIFICATION</scope>
</reference>
<proteinExistence type="predicted"/>
<keyword evidence="1" id="KW-1133">Transmembrane helix</keyword>
<keyword evidence="1" id="KW-0472">Membrane</keyword>
<accession>A0A7E4ZT24</accession>
<evidence type="ECO:0000313" key="3">
    <source>
        <dbReference type="WBParaSite" id="Pan_g15523.t1"/>
    </source>
</evidence>
<dbReference type="Pfam" id="PF10317">
    <property type="entry name" value="7TM_GPCR_Srd"/>
    <property type="match status" value="1"/>
</dbReference>
<feature type="transmembrane region" description="Helical" evidence="1">
    <location>
        <begin position="193"/>
        <end position="215"/>
    </location>
</feature>